<dbReference type="AlphaFoldDB" id="A0A067TBP3"/>
<dbReference type="InterPro" id="IPR003615">
    <property type="entry name" value="HNH_nuc"/>
</dbReference>
<feature type="compositionally biased region" description="Basic and acidic residues" evidence="1">
    <location>
        <begin position="71"/>
        <end position="81"/>
    </location>
</feature>
<dbReference type="EMBL" id="KL142372">
    <property type="protein sequence ID" value="KDR79772.1"/>
    <property type="molecule type" value="Genomic_DNA"/>
</dbReference>
<dbReference type="Pfam" id="PF13391">
    <property type="entry name" value="HNH_2"/>
    <property type="match status" value="1"/>
</dbReference>
<proteinExistence type="predicted"/>
<evidence type="ECO:0000256" key="1">
    <source>
        <dbReference type="SAM" id="MobiDB-lite"/>
    </source>
</evidence>
<evidence type="ECO:0000313" key="4">
    <source>
        <dbReference type="Proteomes" id="UP000027222"/>
    </source>
</evidence>
<gene>
    <name evidence="3" type="ORF">GALMADRAFT_136381</name>
</gene>
<name>A0A067TBP3_GALM3</name>
<protein>
    <recommendedName>
        <fullName evidence="2">HNH nuclease domain-containing protein</fullName>
    </recommendedName>
</protein>
<feature type="domain" description="HNH nuclease" evidence="2">
    <location>
        <begin position="101"/>
        <end position="168"/>
    </location>
</feature>
<dbReference type="HOGENOM" id="CLU_797053_0_0_1"/>
<feature type="region of interest" description="Disordered" evidence="1">
    <location>
        <begin position="36"/>
        <end position="57"/>
    </location>
</feature>
<accession>A0A067TBP3</accession>
<evidence type="ECO:0000259" key="2">
    <source>
        <dbReference type="Pfam" id="PF13391"/>
    </source>
</evidence>
<dbReference type="STRING" id="685588.A0A067TBP3"/>
<reference evidence="4" key="1">
    <citation type="journal article" date="2014" name="Proc. Natl. Acad. Sci. U.S.A.">
        <title>Extensive sampling of basidiomycete genomes demonstrates inadequacy of the white-rot/brown-rot paradigm for wood decay fungi.</title>
        <authorList>
            <person name="Riley R."/>
            <person name="Salamov A.A."/>
            <person name="Brown D.W."/>
            <person name="Nagy L.G."/>
            <person name="Floudas D."/>
            <person name="Held B.W."/>
            <person name="Levasseur A."/>
            <person name="Lombard V."/>
            <person name="Morin E."/>
            <person name="Otillar R."/>
            <person name="Lindquist E.A."/>
            <person name="Sun H."/>
            <person name="LaButti K.M."/>
            <person name="Schmutz J."/>
            <person name="Jabbour D."/>
            <person name="Luo H."/>
            <person name="Baker S.E."/>
            <person name="Pisabarro A.G."/>
            <person name="Walton J.D."/>
            <person name="Blanchette R.A."/>
            <person name="Henrissat B."/>
            <person name="Martin F."/>
            <person name="Cullen D."/>
            <person name="Hibbett D.S."/>
            <person name="Grigoriev I.V."/>
        </authorList>
    </citation>
    <scope>NUCLEOTIDE SEQUENCE [LARGE SCALE GENOMIC DNA]</scope>
    <source>
        <strain evidence="4">CBS 339.88</strain>
    </source>
</reference>
<organism evidence="3 4">
    <name type="scientific">Galerina marginata (strain CBS 339.88)</name>
    <dbReference type="NCBI Taxonomy" id="685588"/>
    <lineage>
        <taxon>Eukaryota</taxon>
        <taxon>Fungi</taxon>
        <taxon>Dikarya</taxon>
        <taxon>Basidiomycota</taxon>
        <taxon>Agaricomycotina</taxon>
        <taxon>Agaricomycetes</taxon>
        <taxon>Agaricomycetidae</taxon>
        <taxon>Agaricales</taxon>
        <taxon>Agaricineae</taxon>
        <taxon>Strophariaceae</taxon>
        <taxon>Galerina</taxon>
    </lineage>
</organism>
<feature type="region of interest" description="Disordered" evidence="1">
    <location>
        <begin position="71"/>
        <end position="92"/>
    </location>
</feature>
<evidence type="ECO:0000313" key="3">
    <source>
        <dbReference type="EMBL" id="KDR79772.1"/>
    </source>
</evidence>
<keyword evidence="4" id="KW-1185">Reference proteome</keyword>
<dbReference type="Proteomes" id="UP000027222">
    <property type="component" value="Unassembled WGS sequence"/>
</dbReference>
<sequence>MLWSYSFTALRSRPIPIRPTWCSRLFSGTKLLLHSPNASAPPEINEKSTQKKSSWGDAFFQRPTSSAELKDNGEEILRPDRSTASGKPRAKKDGIPFIEPCLLTGISSRSCQGAHIGDAQRGLPKAFQEGVEQEIRSLRIIPDLWNRNFKLNSPSNIIMLLPHIHAALNSPSYIAITGGRDSLTNLITMVYNDNIRRREQLILKRKTYCRRRLDFSLPDFLSPTLELVVLHPQHFLSATEELAIWNEEEKRHEHYAPDPAAGLRLCQLPHPGKLFPSFKRRDDLRQKSHRFNIFLLVLNAAFKFDCFMELSSERFPGGRHPWDNLPAESKILFNLTLKLKEQILWKER</sequence>